<reference evidence="1 2" key="1">
    <citation type="submission" date="2017-07" db="EMBL/GenBank/DDBJ databases">
        <title>The complete genome sequence of Bacillus mesonae strain H20-5, an efficient strain improving plant abiotic stress resistance.</title>
        <authorList>
            <person name="Kim S.Y."/>
            <person name="Song H."/>
            <person name="Sang M.K."/>
            <person name="Weon H.-Y."/>
            <person name="Song J."/>
        </authorList>
    </citation>
    <scope>NUCLEOTIDE SEQUENCE [LARGE SCALE GENOMIC DNA]</scope>
    <source>
        <strain evidence="1 2">H20-5</strain>
    </source>
</reference>
<keyword evidence="2" id="KW-1185">Reference proteome</keyword>
<dbReference type="InterPro" id="IPR038292">
    <property type="entry name" value="YmfJ/YflH_sf"/>
</dbReference>
<dbReference type="AlphaFoldDB" id="A0A3Q9QTM3"/>
<evidence type="ECO:0000313" key="2">
    <source>
        <dbReference type="Proteomes" id="UP000282892"/>
    </source>
</evidence>
<dbReference type="RefSeq" id="WP_066397811.1">
    <property type="nucleotide sequence ID" value="NZ_CP022572.1"/>
</dbReference>
<proteinExistence type="predicted"/>
<name>A0A3Q9QTM3_9BACI</name>
<organism evidence="1 2">
    <name type="scientific">Neobacillus mesonae</name>
    <dbReference type="NCBI Taxonomy" id="1193713"/>
    <lineage>
        <taxon>Bacteria</taxon>
        <taxon>Bacillati</taxon>
        <taxon>Bacillota</taxon>
        <taxon>Bacilli</taxon>
        <taxon>Bacillales</taxon>
        <taxon>Bacillaceae</taxon>
        <taxon>Neobacillus</taxon>
    </lineage>
</organism>
<gene>
    <name evidence="1" type="ORF">CHR53_11995</name>
</gene>
<protein>
    <submittedName>
        <fullName evidence="1">DUF3243 domain-containing protein</fullName>
    </submittedName>
</protein>
<accession>A0A3Q9QTM3</accession>
<sequence length="99" mass="11423">MDNQLDQEKIENQINKHGDALTSFDDFREYLSGKVNLGRKLGMDEEQLANSAQKVAAYLAEKEPPKNSEERLLQELWKVGTEEEQHKLAHMLVRLVQQS</sequence>
<dbReference type="OrthoDB" id="2418090at2"/>
<dbReference type="Gene3D" id="1.10.760.20">
    <property type="entry name" value="Protein of unknown function DUF3243"/>
    <property type="match status" value="1"/>
</dbReference>
<dbReference type="Pfam" id="PF11588">
    <property type="entry name" value="DUF3243"/>
    <property type="match status" value="1"/>
</dbReference>
<dbReference type="KEGG" id="nmk:CHR53_11995"/>
<dbReference type="EMBL" id="CP022572">
    <property type="protein sequence ID" value="AZU61946.1"/>
    <property type="molecule type" value="Genomic_DNA"/>
</dbReference>
<dbReference type="InterPro" id="IPR021637">
    <property type="entry name" value="DUF3243"/>
</dbReference>
<dbReference type="STRING" id="1193713.GCA_001636315_04829"/>
<dbReference type="Proteomes" id="UP000282892">
    <property type="component" value="Chromosome"/>
</dbReference>
<evidence type="ECO:0000313" key="1">
    <source>
        <dbReference type="EMBL" id="AZU61946.1"/>
    </source>
</evidence>